<dbReference type="EMBL" id="JACHXK010000004">
    <property type="protein sequence ID" value="MBB3110060.1"/>
    <property type="molecule type" value="Genomic_DNA"/>
</dbReference>
<name>A0A7W5AWG7_9BACL</name>
<feature type="chain" id="PRO_5030835438" evidence="2">
    <location>
        <begin position="27"/>
        <end position="134"/>
    </location>
</feature>
<feature type="compositionally biased region" description="Polar residues" evidence="1">
    <location>
        <begin position="48"/>
        <end position="58"/>
    </location>
</feature>
<evidence type="ECO:0000256" key="1">
    <source>
        <dbReference type="SAM" id="MobiDB-lite"/>
    </source>
</evidence>
<dbReference type="Proteomes" id="UP000570361">
    <property type="component" value="Unassembled WGS sequence"/>
</dbReference>
<protein>
    <submittedName>
        <fullName evidence="3">Uncharacterized protein</fullName>
    </submittedName>
</protein>
<feature type="region of interest" description="Disordered" evidence="1">
    <location>
        <begin position="38"/>
        <end position="58"/>
    </location>
</feature>
<reference evidence="3 4" key="1">
    <citation type="submission" date="2020-08" db="EMBL/GenBank/DDBJ databases">
        <title>Genomic Encyclopedia of Type Strains, Phase III (KMG-III): the genomes of soil and plant-associated and newly described type strains.</title>
        <authorList>
            <person name="Whitman W."/>
        </authorList>
    </citation>
    <scope>NUCLEOTIDE SEQUENCE [LARGE SCALE GENOMIC DNA]</scope>
    <source>
        <strain evidence="3 4">CECT 5862</strain>
    </source>
</reference>
<keyword evidence="2" id="KW-0732">Signal</keyword>
<accession>A0A7W5AWG7</accession>
<comment type="caution">
    <text evidence="3">The sequence shown here is derived from an EMBL/GenBank/DDBJ whole genome shotgun (WGS) entry which is preliminary data.</text>
</comment>
<evidence type="ECO:0000313" key="4">
    <source>
        <dbReference type="Proteomes" id="UP000570361"/>
    </source>
</evidence>
<gene>
    <name evidence="3" type="ORF">FHS18_002127</name>
</gene>
<keyword evidence="4" id="KW-1185">Reference proteome</keyword>
<organism evidence="3 4">
    <name type="scientific">Paenibacillus phyllosphaerae</name>
    <dbReference type="NCBI Taxonomy" id="274593"/>
    <lineage>
        <taxon>Bacteria</taxon>
        <taxon>Bacillati</taxon>
        <taxon>Bacillota</taxon>
        <taxon>Bacilli</taxon>
        <taxon>Bacillales</taxon>
        <taxon>Paenibacillaceae</taxon>
        <taxon>Paenibacillus</taxon>
    </lineage>
</organism>
<sequence length="134" mass="15192">MKQSNRIWIAATTIALLAGCTNHVPAEPIPQPVKLVETPVAEPVTERPYTTDTEPSNKTSMERFSYLEQLPQDKQAVVDRFRLYSEIEPLQAFTPEEMVLVYLYLTSIGDPDAWKLDLYGYLTNLNNRASAEES</sequence>
<evidence type="ECO:0000256" key="2">
    <source>
        <dbReference type="SAM" id="SignalP"/>
    </source>
</evidence>
<dbReference type="AlphaFoldDB" id="A0A7W5AWG7"/>
<dbReference type="RefSeq" id="WP_183599756.1">
    <property type="nucleotide sequence ID" value="NZ_JACHXK010000004.1"/>
</dbReference>
<feature type="signal peptide" evidence="2">
    <location>
        <begin position="1"/>
        <end position="26"/>
    </location>
</feature>
<evidence type="ECO:0000313" key="3">
    <source>
        <dbReference type="EMBL" id="MBB3110060.1"/>
    </source>
</evidence>
<proteinExistence type="predicted"/>
<dbReference type="PROSITE" id="PS51257">
    <property type="entry name" value="PROKAR_LIPOPROTEIN"/>
    <property type="match status" value="1"/>
</dbReference>